<evidence type="ECO:0000313" key="2">
    <source>
        <dbReference type="Proteomes" id="UP000176634"/>
    </source>
</evidence>
<accession>A0A1F6P9N3</accession>
<name>A0A1F6P9N3_9BACT</name>
<gene>
    <name evidence="1" type="ORF">A2563_03240</name>
</gene>
<sequence>MLYCFGILSAQGKLGCISDQNNRREPKMIRTADQWEAEYKNRKALWIHNGNPRQPHPILSSGDHSNGFFNSRLVTSDSMLLHDATSDLLELFEEHRGDFWQVDGCVGPQTGATRLAQVGSVWVSEYTRRPCFFASPAKHGEGESRSMLFSKEESALLSGKTVLPWEDVVTTGASVGLMVDAVVKNGGVVLSYILALVNRSNLQAVDGRRIVALFKRPRSIEAPSNCSLCKLGSEAIYPKDNWDRFNESC</sequence>
<dbReference type="Proteomes" id="UP000176634">
    <property type="component" value="Unassembled WGS sequence"/>
</dbReference>
<dbReference type="Gene3D" id="3.40.50.2020">
    <property type="match status" value="1"/>
</dbReference>
<dbReference type="AlphaFoldDB" id="A0A1F6P9N3"/>
<proteinExistence type="predicted"/>
<dbReference type="EMBL" id="MFRA01000005">
    <property type="protein sequence ID" value="OGH92663.1"/>
    <property type="molecule type" value="Genomic_DNA"/>
</dbReference>
<evidence type="ECO:0000313" key="1">
    <source>
        <dbReference type="EMBL" id="OGH92663.1"/>
    </source>
</evidence>
<evidence type="ECO:0008006" key="3">
    <source>
        <dbReference type="Google" id="ProtNLM"/>
    </source>
</evidence>
<dbReference type="CDD" id="cd06223">
    <property type="entry name" value="PRTases_typeI"/>
    <property type="match status" value="1"/>
</dbReference>
<organism evidence="1 2">
    <name type="scientific">Candidatus Magasanikbacteria bacterium RIFOXYD1_FULL_40_23</name>
    <dbReference type="NCBI Taxonomy" id="1798705"/>
    <lineage>
        <taxon>Bacteria</taxon>
        <taxon>Candidatus Magasanikiibacteriota</taxon>
    </lineage>
</organism>
<dbReference type="InterPro" id="IPR029057">
    <property type="entry name" value="PRTase-like"/>
</dbReference>
<dbReference type="SUPFAM" id="SSF53271">
    <property type="entry name" value="PRTase-like"/>
    <property type="match status" value="1"/>
</dbReference>
<dbReference type="InterPro" id="IPR000836">
    <property type="entry name" value="PRTase_dom"/>
</dbReference>
<protein>
    <recommendedName>
        <fullName evidence="3">Phosphoribosyltransferase domain-containing protein</fullName>
    </recommendedName>
</protein>
<dbReference type="STRING" id="1798705.A2563_03240"/>
<comment type="caution">
    <text evidence="1">The sequence shown here is derived from an EMBL/GenBank/DDBJ whole genome shotgun (WGS) entry which is preliminary data.</text>
</comment>
<reference evidence="1 2" key="1">
    <citation type="journal article" date="2016" name="Nat. Commun.">
        <title>Thousands of microbial genomes shed light on interconnected biogeochemical processes in an aquifer system.</title>
        <authorList>
            <person name="Anantharaman K."/>
            <person name="Brown C.T."/>
            <person name="Hug L.A."/>
            <person name="Sharon I."/>
            <person name="Castelle C.J."/>
            <person name="Probst A.J."/>
            <person name="Thomas B.C."/>
            <person name="Singh A."/>
            <person name="Wilkins M.J."/>
            <person name="Karaoz U."/>
            <person name="Brodie E.L."/>
            <person name="Williams K.H."/>
            <person name="Hubbard S.S."/>
            <person name="Banfield J.F."/>
        </authorList>
    </citation>
    <scope>NUCLEOTIDE SEQUENCE [LARGE SCALE GENOMIC DNA]</scope>
</reference>